<dbReference type="Proteomes" id="UP000008810">
    <property type="component" value="Chromosome 2"/>
</dbReference>
<gene>
    <name evidence="1" type="ORF">BRADI_2g28153v3</name>
</gene>
<accession>A0A0Q3ILK8</accession>
<dbReference type="EnsemblPlants" id="PNT71487">
    <property type="protein sequence ID" value="PNT71487"/>
    <property type="gene ID" value="BRADI_2g28153v3"/>
</dbReference>
<name>A0A0Q3ILK8_BRADI</name>
<reference evidence="2" key="3">
    <citation type="submission" date="2018-08" db="UniProtKB">
        <authorList>
            <consortium name="EnsemblPlants"/>
        </authorList>
    </citation>
    <scope>IDENTIFICATION</scope>
    <source>
        <strain evidence="2">cv. Bd21</strain>
    </source>
</reference>
<dbReference type="Gramene" id="KQK06747">
    <property type="protein sequence ID" value="KQK06747"/>
    <property type="gene ID" value="BRADI_2g28153v3"/>
</dbReference>
<evidence type="ECO:0000313" key="1">
    <source>
        <dbReference type="EMBL" id="KQK06747.1"/>
    </source>
</evidence>
<dbReference type="EMBL" id="CM000881">
    <property type="protein sequence ID" value="KQK06747.1"/>
    <property type="molecule type" value="Genomic_DNA"/>
</dbReference>
<dbReference type="Gramene" id="PNT71487">
    <property type="protein sequence ID" value="PNT71487"/>
    <property type="gene ID" value="BRADI_2g28153v3"/>
</dbReference>
<dbReference type="InParanoid" id="A0A0Q3ILK8"/>
<evidence type="ECO:0000313" key="3">
    <source>
        <dbReference type="Proteomes" id="UP000008810"/>
    </source>
</evidence>
<sequence length="81" mass="9686">MRYAMQVCMQKHPNYICCNAPWQGLFVFMGVNSLGNWVRPANRSREVDRRLRGHGAERARLAHRPHRFYALRLKEIEHHIM</sequence>
<reference evidence="1" key="2">
    <citation type="submission" date="2017-06" db="EMBL/GenBank/DDBJ databases">
        <title>WGS assembly of Brachypodium distachyon.</title>
        <authorList>
            <consortium name="The International Brachypodium Initiative"/>
            <person name="Lucas S."/>
            <person name="Harmon-Smith M."/>
            <person name="Lail K."/>
            <person name="Tice H."/>
            <person name="Grimwood J."/>
            <person name="Bruce D."/>
            <person name="Barry K."/>
            <person name="Shu S."/>
            <person name="Lindquist E."/>
            <person name="Wang M."/>
            <person name="Pitluck S."/>
            <person name="Vogel J.P."/>
            <person name="Garvin D.F."/>
            <person name="Mockler T.C."/>
            <person name="Schmutz J."/>
            <person name="Rokhsar D."/>
            <person name="Bevan M.W."/>
        </authorList>
    </citation>
    <scope>NUCLEOTIDE SEQUENCE</scope>
    <source>
        <strain evidence="1">Bd21</strain>
    </source>
</reference>
<organism evidence="1">
    <name type="scientific">Brachypodium distachyon</name>
    <name type="common">Purple false brome</name>
    <name type="synonym">Trachynia distachya</name>
    <dbReference type="NCBI Taxonomy" id="15368"/>
    <lineage>
        <taxon>Eukaryota</taxon>
        <taxon>Viridiplantae</taxon>
        <taxon>Streptophyta</taxon>
        <taxon>Embryophyta</taxon>
        <taxon>Tracheophyta</taxon>
        <taxon>Spermatophyta</taxon>
        <taxon>Magnoliopsida</taxon>
        <taxon>Liliopsida</taxon>
        <taxon>Poales</taxon>
        <taxon>Poaceae</taxon>
        <taxon>BOP clade</taxon>
        <taxon>Pooideae</taxon>
        <taxon>Stipodae</taxon>
        <taxon>Brachypodieae</taxon>
        <taxon>Brachypodium</taxon>
    </lineage>
</organism>
<proteinExistence type="predicted"/>
<dbReference type="AlphaFoldDB" id="A0A0Q3ILK8"/>
<keyword evidence="3" id="KW-1185">Reference proteome</keyword>
<evidence type="ECO:0000313" key="2">
    <source>
        <dbReference type="EnsemblPlants" id="KQK06747"/>
    </source>
</evidence>
<reference evidence="1 2" key="1">
    <citation type="journal article" date="2010" name="Nature">
        <title>Genome sequencing and analysis of the model grass Brachypodium distachyon.</title>
        <authorList>
            <consortium name="International Brachypodium Initiative"/>
        </authorList>
    </citation>
    <scope>NUCLEOTIDE SEQUENCE [LARGE SCALE GENOMIC DNA]</scope>
    <source>
        <strain evidence="1 2">Bd21</strain>
    </source>
</reference>
<dbReference type="EnsemblPlants" id="KQK06747">
    <property type="protein sequence ID" value="KQK06747"/>
    <property type="gene ID" value="BRADI_2g28153v3"/>
</dbReference>
<dbReference type="EMBL" id="CM000881">
    <property type="protein sequence ID" value="PNT71487.1"/>
    <property type="molecule type" value="Genomic_DNA"/>
</dbReference>
<protein>
    <submittedName>
        <fullName evidence="1 2">Uncharacterized protein</fullName>
    </submittedName>
</protein>